<organism evidence="2 3">
    <name type="scientific">Tanacetum coccineum</name>
    <dbReference type="NCBI Taxonomy" id="301880"/>
    <lineage>
        <taxon>Eukaryota</taxon>
        <taxon>Viridiplantae</taxon>
        <taxon>Streptophyta</taxon>
        <taxon>Embryophyta</taxon>
        <taxon>Tracheophyta</taxon>
        <taxon>Spermatophyta</taxon>
        <taxon>Magnoliopsida</taxon>
        <taxon>eudicotyledons</taxon>
        <taxon>Gunneridae</taxon>
        <taxon>Pentapetalae</taxon>
        <taxon>asterids</taxon>
        <taxon>campanulids</taxon>
        <taxon>Asterales</taxon>
        <taxon>Asteraceae</taxon>
        <taxon>Asteroideae</taxon>
        <taxon>Anthemideae</taxon>
        <taxon>Anthemidinae</taxon>
        <taxon>Tanacetum</taxon>
    </lineage>
</organism>
<proteinExistence type="predicted"/>
<feature type="compositionally biased region" description="Low complexity" evidence="1">
    <location>
        <begin position="228"/>
        <end position="241"/>
    </location>
</feature>
<protein>
    <submittedName>
        <fullName evidence="2">Uncharacterized protein</fullName>
    </submittedName>
</protein>
<feature type="region of interest" description="Disordered" evidence="1">
    <location>
        <begin position="193"/>
        <end position="250"/>
    </location>
</feature>
<comment type="caution">
    <text evidence="2">The sequence shown here is derived from an EMBL/GenBank/DDBJ whole genome shotgun (WGS) entry which is preliminary data.</text>
</comment>
<evidence type="ECO:0000313" key="3">
    <source>
        <dbReference type="Proteomes" id="UP001151760"/>
    </source>
</evidence>
<feature type="compositionally biased region" description="Polar residues" evidence="1">
    <location>
        <begin position="214"/>
        <end position="227"/>
    </location>
</feature>
<reference evidence="2" key="1">
    <citation type="journal article" date="2022" name="Int. J. Mol. Sci.">
        <title>Draft Genome of Tanacetum Coccineum: Genomic Comparison of Closely Related Tanacetum-Family Plants.</title>
        <authorList>
            <person name="Yamashiro T."/>
            <person name="Shiraishi A."/>
            <person name="Nakayama K."/>
            <person name="Satake H."/>
        </authorList>
    </citation>
    <scope>NUCLEOTIDE SEQUENCE</scope>
</reference>
<feature type="region of interest" description="Disordered" evidence="1">
    <location>
        <begin position="138"/>
        <end position="160"/>
    </location>
</feature>
<reference evidence="2" key="2">
    <citation type="submission" date="2022-01" db="EMBL/GenBank/DDBJ databases">
        <authorList>
            <person name="Yamashiro T."/>
            <person name="Shiraishi A."/>
            <person name="Satake H."/>
            <person name="Nakayama K."/>
        </authorList>
    </citation>
    <scope>NUCLEOTIDE SEQUENCE</scope>
</reference>
<keyword evidence="3" id="KW-1185">Reference proteome</keyword>
<dbReference type="EMBL" id="BQNB010014944">
    <property type="protein sequence ID" value="GJT34220.1"/>
    <property type="molecule type" value="Genomic_DNA"/>
</dbReference>
<sequence length="250" mass="28663">MYKVHTRSNQTRTTQLPKDIRKTNKHVYFSIGVIPITSVRRPKLKRNRLEDKVLHNNSSGKKQEVEDHRRIFKLSNNKMSVIACNDSFNVKPSNVNFVCVTCGKCVLNENHDLCVLHYKNGINSRTKKLIAVPISTREPKRKENQSVATPHKKTVTSEPTIKKPRSTFKKLYEHVSNTCSWWYPKLTPPGYKWKPKSTTENVKPNDRLPLGIESRTSNNSKPNNIRGSTLSNTALSSNSFAARRDNSIHR</sequence>
<dbReference type="Proteomes" id="UP001151760">
    <property type="component" value="Unassembled WGS sequence"/>
</dbReference>
<name>A0ABQ5D4F7_9ASTR</name>
<gene>
    <name evidence="2" type="ORF">Tco_0924639</name>
</gene>
<evidence type="ECO:0000313" key="2">
    <source>
        <dbReference type="EMBL" id="GJT34220.1"/>
    </source>
</evidence>
<accession>A0ABQ5D4F7</accession>
<evidence type="ECO:0000256" key="1">
    <source>
        <dbReference type="SAM" id="MobiDB-lite"/>
    </source>
</evidence>